<accession>A0ABN2X462</accession>
<evidence type="ECO:0000313" key="4">
    <source>
        <dbReference type="Proteomes" id="UP001500984"/>
    </source>
</evidence>
<dbReference type="PANTHER" id="PTHR30290:SF38">
    <property type="entry name" value="D,D-DIPEPTIDE-BINDING PERIPLASMIC PROTEIN DDPA-RELATED"/>
    <property type="match status" value="1"/>
</dbReference>
<keyword evidence="4" id="KW-1185">Reference proteome</keyword>
<dbReference type="PANTHER" id="PTHR30290">
    <property type="entry name" value="PERIPLASMIC BINDING COMPONENT OF ABC TRANSPORTER"/>
    <property type="match status" value="1"/>
</dbReference>
<organism evidence="3 4">
    <name type="scientific">Brevibacterium salitolerans</name>
    <dbReference type="NCBI Taxonomy" id="1403566"/>
    <lineage>
        <taxon>Bacteria</taxon>
        <taxon>Bacillati</taxon>
        <taxon>Actinomycetota</taxon>
        <taxon>Actinomycetes</taxon>
        <taxon>Micrococcales</taxon>
        <taxon>Brevibacteriaceae</taxon>
        <taxon>Brevibacterium</taxon>
    </lineage>
</organism>
<dbReference type="SUPFAM" id="SSF53850">
    <property type="entry name" value="Periplasmic binding protein-like II"/>
    <property type="match status" value="1"/>
</dbReference>
<sequence length="465" mass="48101">MTSSGVPGTTANGLLYTTLLAQDEGGALAGELAAEWEVTPQKGTFTLREGAACADGTPITATVVKDSLEAFTEVSNNKDLVFGPSTPEVSADDEAGTVTIELDTPWADMGPGLTMPETGIVCPAGLEDPEETAKGTVEGAFSGAYTLGDFTPGASVSFELRESGYTFPEYAEPLEGTPAARISYTVSADYNSIANSLIAGDLDLATLTGEPLTRFDDQEGFTAERFSTGNLFLLFNEREGKPFADAEARRGVAQALDRQAFVQAATGGLGTPADSFVGDTVPCVNEDPDALLAPDPEAASAALDGVSAVQLGTQAVGKGAGNTYINQVLNEAGAEVELRTVDNAGLATELASKPDSWDMAVINLINLSGTVYGGLSRVVGPTTEDGGRNSTGDPHPELLAMLGEAMAEPDETKRCAIYADLQQQVFQDGIVVPLSDLPAQLTAAEGFSQRVIGGLPVAKTMRIAG</sequence>
<dbReference type="InterPro" id="IPR039424">
    <property type="entry name" value="SBP_5"/>
</dbReference>
<reference evidence="3 4" key="1">
    <citation type="journal article" date="2019" name="Int. J. Syst. Evol. Microbiol.">
        <title>The Global Catalogue of Microorganisms (GCM) 10K type strain sequencing project: providing services to taxonomists for standard genome sequencing and annotation.</title>
        <authorList>
            <consortium name="The Broad Institute Genomics Platform"/>
            <consortium name="The Broad Institute Genome Sequencing Center for Infectious Disease"/>
            <person name="Wu L."/>
            <person name="Ma J."/>
        </authorList>
    </citation>
    <scope>NUCLEOTIDE SEQUENCE [LARGE SCALE GENOMIC DNA]</scope>
    <source>
        <strain evidence="3 4">JCM 15900</strain>
    </source>
</reference>
<dbReference type="Gene3D" id="3.10.105.10">
    <property type="entry name" value="Dipeptide-binding Protein, Domain 3"/>
    <property type="match status" value="1"/>
</dbReference>
<comment type="caution">
    <text evidence="3">The sequence shown here is derived from an EMBL/GenBank/DDBJ whole genome shotgun (WGS) entry which is preliminary data.</text>
</comment>
<dbReference type="InterPro" id="IPR000914">
    <property type="entry name" value="SBP_5_dom"/>
</dbReference>
<dbReference type="Gene3D" id="3.40.190.10">
    <property type="entry name" value="Periplasmic binding protein-like II"/>
    <property type="match status" value="1"/>
</dbReference>
<evidence type="ECO:0000259" key="2">
    <source>
        <dbReference type="Pfam" id="PF00496"/>
    </source>
</evidence>
<feature type="domain" description="Solute-binding protein family 5" evidence="2">
    <location>
        <begin position="29"/>
        <end position="372"/>
    </location>
</feature>
<name>A0ABN2X462_9MICO</name>
<dbReference type="InterPro" id="IPR030678">
    <property type="entry name" value="Peptide/Ni-bd"/>
</dbReference>
<evidence type="ECO:0000256" key="1">
    <source>
        <dbReference type="ARBA" id="ARBA00022729"/>
    </source>
</evidence>
<dbReference type="Proteomes" id="UP001500984">
    <property type="component" value="Unassembled WGS sequence"/>
</dbReference>
<dbReference type="CDD" id="cd00995">
    <property type="entry name" value="PBP2_NikA_DppA_OppA_like"/>
    <property type="match status" value="1"/>
</dbReference>
<proteinExistence type="predicted"/>
<dbReference type="Pfam" id="PF00496">
    <property type="entry name" value="SBP_bac_5"/>
    <property type="match status" value="1"/>
</dbReference>
<keyword evidence="1" id="KW-0732">Signal</keyword>
<gene>
    <name evidence="3" type="ORF">GCM10009823_28570</name>
</gene>
<protein>
    <submittedName>
        <fullName evidence="3">ABC transporter substrate-binding protein</fullName>
    </submittedName>
</protein>
<dbReference type="PIRSF" id="PIRSF002741">
    <property type="entry name" value="MppA"/>
    <property type="match status" value="1"/>
</dbReference>
<dbReference type="EMBL" id="BAAAPZ010000017">
    <property type="protein sequence ID" value="GAA2104106.1"/>
    <property type="molecule type" value="Genomic_DNA"/>
</dbReference>
<evidence type="ECO:0000313" key="3">
    <source>
        <dbReference type="EMBL" id="GAA2104106.1"/>
    </source>
</evidence>